<keyword evidence="1" id="KW-0479">Metal-binding</keyword>
<sequence length="81" mass="8520">MALEIIAGCVNCWACVTLCPHQAIIEAQPHFLIDPLRCTECVDAHATPQCAAICPVEGVIVNELGDPLNPPGSLSPPARFG</sequence>
<evidence type="ECO:0000259" key="4">
    <source>
        <dbReference type="PROSITE" id="PS51379"/>
    </source>
</evidence>
<dbReference type="Proteomes" id="UP000663570">
    <property type="component" value="Chromosome"/>
</dbReference>
<evidence type="ECO:0000313" key="6">
    <source>
        <dbReference type="Proteomes" id="UP000663570"/>
    </source>
</evidence>
<accession>A0ABX7M2W4</accession>
<dbReference type="InterPro" id="IPR017900">
    <property type="entry name" value="4Fe4S_Fe_S_CS"/>
</dbReference>
<evidence type="ECO:0000256" key="1">
    <source>
        <dbReference type="ARBA" id="ARBA00022723"/>
    </source>
</evidence>
<keyword evidence="2" id="KW-0408">Iron</keyword>
<evidence type="ECO:0000256" key="3">
    <source>
        <dbReference type="ARBA" id="ARBA00023014"/>
    </source>
</evidence>
<evidence type="ECO:0000313" key="5">
    <source>
        <dbReference type="EMBL" id="QSI75226.1"/>
    </source>
</evidence>
<gene>
    <name evidence="5" type="ORF">JY500_11890</name>
</gene>
<dbReference type="InterPro" id="IPR017896">
    <property type="entry name" value="4Fe4S_Fe-S-bd"/>
</dbReference>
<evidence type="ECO:0000256" key="2">
    <source>
        <dbReference type="ARBA" id="ARBA00023004"/>
    </source>
</evidence>
<keyword evidence="3" id="KW-0411">Iron-sulfur</keyword>
<dbReference type="PROSITE" id="PS00198">
    <property type="entry name" value="4FE4S_FER_1"/>
    <property type="match status" value="1"/>
</dbReference>
<organism evidence="5 6">
    <name type="scientific">Niveibacterium microcysteis</name>
    <dbReference type="NCBI Taxonomy" id="2811415"/>
    <lineage>
        <taxon>Bacteria</taxon>
        <taxon>Pseudomonadati</taxon>
        <taxon>Pseudomonadota</taxon>
        <taxon>Betaproteobacteria</taxon>
        <taxon>Rhodocyclales</taxon>
        <taxon>Rhodocyclaceae</taxon>
        <taxon>Niveibacterium</taxon>
    </lineage>
</organism>
<dbReference type="PROSITE" id="PS51379">
    <property type="entry name" value="4FE4S_FER_2"/>
    <property type="match status" value="1"/>
</dbReference>
<dbReference type="RefSeq" id="WP_206252586.1">
    <property type="nucleotide sequence ID" value="NZ_CP071060.1"/>
</dbReference>
<proteinExistence type="predicted"/>
<feature type="domain" description="4Fe-4S ferredoxin-type" evidence="4">
    <location>
        <begin position="1"/>
        <end position="30"/>
    </location>
</feature>
<name>A0ABX7M2W4_9RHOO</name>
<reference evidence="5 6" key="1">
    <citation type="submission" date="2021-02" db="EMBL/GenBank/DDBJ databases">
        <title>Niveibacterium changnyeongensis HC41.</title>
        <authorList>
            <person name="Kang M."/>
        </authorList>
    </citation>
    <scope>NUCLEOTIDE SEQUENCE [LARGE SCALE GENOMIC DNA]</scope>
    <source>
        <strain evidence="5 6">HC41</strain>
    </source>
</reference>
<keyword evidence="6" id="KW-1185">Reference proteome</keyword>
<dbReference type="SUPFAM" id="SSF54862">
    <property type="entry name" value="4Fe-4S ferredoxins"/>
    <property type="match status" value="1"/>
</dbReference>
<dbReference type="Gene3D" id="3.30.70.20">
    <property type="match status" value="1"/>
</dbReference>
<dbReference type="EMBL" id="CP071060">
    <property type="protein sequence ID" value="QSI75226.1"/>
    <property type="molecule type" value="Genomic_DNA"/>
</dbReference>
<protein>
    <submittedName>
        <fullName evidence="5">Ferredoxin</fullName>
    </submittedName>
</protein>